<evidence type="ECO:0000256" key="9">
    <source>
        <dbReference type="ARBA" id="ARBA00023136"/>
    </source>
</evidence>
<keyword evidence="4" id="KW-0433">Leucine-rich repeat</keyword>
<accession>A0A835D591</accession>
<evidence type="ECO:0000256" key="4">
    <source>
        <dbReference type="ARBA" id="ARBA00022614"/>
    </source>
</evidence>
<dbReference type="Pfam" id="PF08263">
    <property type="entry name" value="LRRNT_2"/>
    <property type="match status" value="1"/>
</dbReference>
<dbReference type="OrthoDB" id="1910043at2759"/>
<dbReference type="FunFam" id="3.80.10.10:FF:000041">
    <property type="entry name" value="LRR receptor-like serine/threonine-protein kinase ERECTA"/>
    <property type="match status" value="2"/>
</dbReference>
<feature type="signal peptide" evidence="12">
    <location>
        <begin position="1"/>
        <end position="27"/>
    </location>
</feature>
<comment type="similarity">
    <text evidence="2">Belongs to the RLP family.</text>
</comment>
<dbReference type="InterPro" id="IPR032675">
    <property type="entry name" value="LRR_dom_sf"/>
</dbReference>
<dbReference type="FunFam" id="3.80.10.10:FF:000095">
    <property type="entry name" value="LRR receptor-like serine/threonine-protein kinase GSO1"/>
    <property type="match status" value="1"/>
</dbReference>
<dbReference type="EMBL" id="JABCRI010000017">
    <property type="protein sequence ID" value="KAF8391158.1"/>
    <property type="molecule type" value="Genomic_DNA"/>
</dbReference>
<keyword evidence="9 11" id="KW-0472">Membrane</keyword>
<feature type="chain" id="PRO_5032472982" description="Verticillium wilt resistance-like protein" evidence="12">
    <location>
        <begin position="28"/>
        <end position="924"/>
    </location>
</feature>
<evidence type="ECO:0000313" key="15">
    <source>
        <dbReference type="EMBL" id="KAF8391158.1"/>
    </source>
</evidence>
<dbReference type="OMA" id="TMELSAF"/>
<dbReference type="AlphaFoldDB" id="A0A835D591"/>
<sequence length="924" mass="103713">MKEKMGSALYLLFLLFLFLIIISPSFEKSCLNHQSSILLQFKHSFSINKSASVDSTYSKVESWKSGTDCCYWEGVTCDIANGDVIGLDLSSSWLYGPIHSNTTLFHLHHLQRLSLADNDFNDSSIPYGFHLLTNLTHLNLSYSVFSGQIPLEISSLTKLISLDLSRNAIWLKPEKSSLRTLVQRLTNLRELNLESVNISTVVLDLLPNFSALTSLNLRFCQLHGIFPQSIFLLPNLQSLIVSDNLDLIVYLPEFHSSSSLRFLDLSNTRFTGELPDSISKLKLLNALYLEACNLSGSIPSSIGNLTQLVELDLSNNQLSGVIPSSLANLTHLKRLSLWSNQLTGPISLLLDGNSLSEAIPRSVSKLINLEYLYLYSNNFSGTMELSAFFKLKKLHSLSLSDNNLSLITPVYINSTVPKFKVLGLSSCNLTEFPEFLKNQNDLQFLDLSNNRIRGQIPKWMWNVGKETLSHMNLSYNFLQGLEQPPPILPWARLEYLDLQSNQLQGPLPIPPLSTIFFLISNNRLIGQIPLLICKAISLQILDLSNNNLSGLIPQCLGNFSNSISVLNLGRNFFYGTIPQTFSHGSHLRTLDINDNQLNGQVPRSLVNCKMLEVLDLGNNQLNDTFPFWLESQPELQVLVLRLNKFHGTIGCPRTDCTFSKLRIVDLSYNEFTGDLPSTYFLHWSAMMMSGENKSQFKYMGDTYYQDSVTMVIKGVEIVYEKILTIFSTIDFSNNRFQGEIPESIGNLSSLRALNFSSNSLTGRIPSSLENLTNLESLDLSKNKLSGEIPQQLTSLTFLVVLNLSANHLIGPIPRGKQFETFSNTSYEGNSGLCGMPLLKKCRDTETMQPPTSLFHPDQDSKAISEGFNWKIVLLGYGCGMLIGVVIGHTIFWRQNGWLRRIMSVQLSKWEGKMSKKKGGKHKCR</sequence>
<feature type="domain" description="Disease resistance R13L4/SHOC-2-like LRR" evidence="14">
    <location>
        <begin position="256"/>
        <end position="402"/>
    </location>
</feature>
<keyword evidence="7" id="KW-0677">Repeat</keyword>
<evidence type="ECO:0000256" key="6">
    <source>
        <dbReference type="ARBA" id="ARBA00022729"/>
    </source>
</evidence>
<dbReference type="InterPro" id="IPR046956">
    <property type="entry name" value="RLP23-like"/>
</dbReference>
<keyword evidence="3" id="KW-1003">Cell membrane</keyword>
<name>A0A835D591_TETSI</name>
<evidence type="ECO:0000256" key="12">
    <source>
        <dbReference type="SAM" id="SignalP"/>
    </source>
</evidence>
<proteinExistence type="inferred from homology"/>
<dbReference type="PROSITE" id="PS51450">
    <property type="entry name" value="LRR"/>
    <property type="match status" value="1"/>
</dbReference>
<evidence type="ECO:0000256" key="7">
    <source>
        <dbReference type="ARBA" id="ARBA00022737"/>
    </source>
</evidence>
<evidence type="ECO:0000256" key="5">
    <source>
        <dbReference type="ARBA" id="ARBA00022692"/>
    </source>
</evidence>
<dbReference type="SUPFAM" id="SSF52058">
    <property type="entry name" value="L domain-like"/>
    <property type="match status" value="2"/>
</dbReference>
<dbReference type="SUPFAM" id="SSF52047">
    <property type="entry name" value="RNI-like"/>
    <property type="match status" value="1"/>
</dbReference>
<dbReference type="Pfam" id="PF13855">
    <property type="entry name" value="LRR_8"/>
    <property type="match status" value="2"/>
</dbReference>
<feature type="domain" description="Leucine-rich repeat-containing N-terminal plant-type" evidence="13">
    <location>
        <begin position="31"/>
        <end position="78"/>
    </location>
</feature>
<evidence type="ECO:0000259" key="14">
    <source>
        <dbReference type="Pfam" id="PF23598"/>
    </source>
</evidence>
<protein>
    <recommendedName>
        <fullName evidence="17">Verticillium wilt resistance-like protein</fullName>
    </recommendedName>
</protein>
<comment type="caution">
    <text evidence="15">The sequence shown here is derived from an EMBL/GenBank/DDBJ whole genome shotgun (WGS) entry which is preliminary data.</text>
</comment>
<dbReference type="PRINTS" id="PR00019">
    <property type="entry name" value="LEURICHRPT"/>
</dbReference>
<evidence type="ECO:0000256" key="2">
    <source>
        <dbReference type="ARBA" id="ARBA00009592"/>
    </source>
</evidence>
<evidence type="ECO:0000313" key="16">
    <source>
        <dbReference type="Proteomes" id="UP000655225"/>
    </source>
</evidence>
<evidence type="ECO:0000256" key="1">
    <source>
        <dbReference type="ARBA" id="ARBA00004251"/>
    </source>
</evidence>
<dbReference type="Pfam" id="PF00560">
    <property type="entry name" value="LRR_1"/>
    <property type="match status" value="3"/>
</dbReference>
<keyword evidence="10" id="KW-0325">Glycoprotein</keyword>
<evidence type="ECO:0008006" key="17">
    <source>
        <dbReference type="Google" id="ProtNLM"/>
    </source>
</evidence>
<dbReference type="SMART" id="SM00369">
    <property type="entry name" value="LRR_TYP"/>
    <property type="match status" value="11"/>
</dbReference>
<dbReference type="Pfam" id="PF13516">
    <property type="entry name" value="LRR_6"/>
    <property type="match status" value="1"/>
</dbReference>
<dbReference type="Gene3D" id="3.80.10.10">
    <property type="entry name" value="Ribonuclease Inhibitor"/>
    <property type="match status" value="5"/>
</dbReference>
<evidence type="ECO:0000256" key="3">
    <source>
        <dbReference type="ARBA" id="ARBA00022475"/>
    </source>
</evidence>
<reference evidence="15 16" key="1">
    <citation type="submission" date="2020-04" db="EMBL/GenBank/DDBJ databases">
        <title>Plant Genome Project.</title>
        <authorList>
            <person name="Zhang R.-G."/>
        </authorList>
    </citation>
    <scope>NUCLEOTIDE SEQUENCE [LARGE SCALE GENOMIC DNA]</scope>
    <source>
        <strain evidence="15">YNK0</strain>
        <tissue evidence="15">Leaf</tissue>
    </source>
</reference>
<keyword evidence="16" id="KW-1185">Reference proteome</keyword>
<dbReference type="Pfam" id="PF23598">
    <property type="entry name" value="LRR_14"/>
    <property type="match status" value="1"/>
</dbReference>
<feature type="transmembrane region" description="Helical" evidence="11">
    <location>
        <begin position="871"/>
        <end position="892"/>
    </location>
</feature>
<keyword evidence="5 11" id="KW-0812">Transmembrane</keyword>
<comment type="subcellular location">
    <subcellularLocation>
        <location evidence="1">Cell membrane</location>
        <topology evidence="1">Single-pass type I membrane protein</topology>
    </subcellularLocation>
</comment>
<keyword evidence="8 11" id="KW-1133">Transmembrane helix</keyword>
<keyword evidence="6 12" id="KW-0732">Signal</keyword>
<dbReference type="GO" id="GO:0005886">
    <property type="term" value="C:plasma membrane"/>
    <property type="evidence" value="ECO:0007669"/>
    <property type="project" value="UniProtKB-SubCell"/>
</dbReference>
<dbReference type="Proteomes" id="UP000655225">
    <property type="component" value="Unassembled WGS sequence"/>
</dbReference>
<dbReference type="InterPro" id="IPR001611">
    <property type="entry name" value="Leu-rich_rpt"/>
</dbReference>
<evidence type="ECO:0000256" key="10">
    <source>
        <dbReference type="ARBA" id="ARBA00023180"/>
    </source>
</evidence>
<evidence type="ECO:0000259" key="13">
    <source>
        <dbReference type="Pfam" id="PF08263"/>
    </source>
</evidence>
<dbReference type="InterPro" id="IPR055414">
    <property type="entry name" value="LRR_R13L4/SHOC2-like"/>
</dbReference>
<dbReference type="InterPro" id="IPR003591">
    <property type="entry name" value="Leu-rich_rpt_typical-subtyp"/>
</dbReference>
<dbReference type="PANTHER" id="PTHR48061">
    <property type="entry name" value="LEUCINE-RICH REPEAT RECEPTOR PROTEIN KINASE EMS1-LIKE-RELATED"/>
    <property type="match status" value="1"/>
</dbReference>
<dbReference type="PANTHER" id="PTHR48061:SF12">
    <property type="entry name" value="DISEASE RESISTANCE LIKE PROTEIN"/>
    <property type="match status" value="1"/>
</dbReference>
<dbReference type="SMART" id="SM00365">
    <property type="entry name" value="LRR_SD22"/>
    <property type="match status" value="6"/>
</dbReference>
<evidence type="ECO:0000256" key="8">
    <source>
        <dbReference type="ARBA" id="ARBA00022989"/>
    </source>
</evidence>
<gene>
    <name evidence="15" type="ORF">HHK36_023459</name>
</gene>
<organism evidence="15 16">
    <name type="scientific">Tetracentron sinense</name>
    <name type="common">Spur-leaf</name>
    <dbReference type="NCBI Taxonomy" id="13715"/>
    <lineage>
        <taxon>Eukaryota</taxon>
        <taxon>Viridiplantae</taxon>
        <taxon>Streptophyta</taxon>
        <taxon>Embryophyta</taxon>
        <taxon>Tracheophyta</taxon>
        <taxon>Spermatophyta</taxon>
        <taxon>Magnoliopsida</taxon>
        <taxon>Trochodendrales</taxon>
        <taxon>Trochodendraceae</taxon>
        <taxon>Tetracentron</taxon>
    </lineage>
</organism>
<evidence type="ECO:0000256" key="11">
    <source>
        <dbReference type="SAM" id="Phobius"/>
    </source>
</evidence>
<dbReference type="InterPro" id="IPR013210">
    <property type="entry name" value="LRR_N_plant-typ"/>
</dbReference>